<evidence type="ECO:0000256" key="7">
    <source>
        <dbReference type="ARBA" id="ARBA00023145"/>
    </source>
</evidence>
<keyword evidence="8" id="KW-0472">Membrane</keyword>
<dbReference type="Gene3D" id="3.40.50.200">
    <property type="entry name" value="Peptidase S8/S53 domain"/>
    <property type="match status" value="1"/>
</dbReference>
<protein>
    <submittedName>
        <fullName evidence="10">Peptidase, S53 family</fullName>
    </submittedName>
</protein>
<dbReference type="EMBL" id="CP001472">
    <property type="protein sequence ID" value="ACO31328.1"/>
    <property type="molecule type" value="Genomic_DNA"/>
</dbReference>
<keyword evidence="7" id="KW-0865">Zymogen</keyword>
<dbReference type="PROSITE" id="PS51695">
    <property type="entry name" value="SEDOLISIN"/>
    <property type="match status" value="1"/>
</dbReference>
<organism evidence="10 11">
    <name type="scientific">Acidobacterium capsulatum (strain ATCC 51196 / DSM 11244 / BCRC 80197 / JCM 7670 / NBRC 15755 / NCIMB 13165 / 161)</name>
    <dbReference type="NCBI Taxonomy" id="240015"/>
    <lineage>
        <taxon>Bacteria</taxon>
        <taxon>Pseudomonadati</taxon>
        <taxon>Acidobacteriota</taxon>
        <taxon>Terriglobia</taxon>
        <taxon>Terriglobales</taxon>
        <taxon>Acidobacteriaceae</taxon>
        <taxon>Acidobacterium</taxon>
    </lineage>
</organism>
<dbReference type="SUPFAM" id="SSF54897">
    <property type="entry name" value="Protease propeptides/inhibitors"/>
    <property type="match status" value="1"/>
</dbReference>
<keyword evidence="2" id="KW-0645">Protease</keyword>
<evidence type="ECO:0000256" key="8">
    <source>
        <dbReference type="SAM" id="Phobius"/>
    </source>
</evidence>
<dbReference type="GO" id="GO:0004252">
    <property type="term" value="F:serine-type endopeptidase activity"/>
    <property type="evidence" value="ECO:0007669"/>
    <property type="project" value="InterPro"/>
</dbReference>
<keyword evidence="4" id="KW-0378">Hydrolase</keyword>
<keyword evidence="11" id="KW-1185">Reference proteome</keyword>
<evidence type="ECO:0000256" key="5">
    <source>
        <dbReference type="ARBA" id="ARBA00022825"/>
    </source>
</evidence>
<evidence type="ECO:0000259" key="9">
    <source>
        <dbReference type="PROSITE" id="PS51695"/>
    </source>
</evidence>
<keyword evidence="6" id="KW-0106">Calcium</keyword>
<dbReference type="KEGG" id="aca:ACP_1300"/>
<dbReference type="InterPro" id="IPR032109">
    <property type="entry name" value="Big_3_5"/>
</dbReference>
<accession>C1F5C7</accession>
<dbReference type="PANTHER" id="PTHR14218:SF15">
    <property type="entry name" value="TRIPEPTIDYL-PEPTIDASE 1"/>
    <property type="match status" value="1"/>
</dbReference>
<dbReference type="GO" id="GO:0046872">
    <property type="term" value="F:metal ion binding"/>
    <property type="evidence" value="ECO:0007669"/>
    <property type="project" value="UniProtKB-KW"/>
</dbReference>
<dbReference type="InterPro" id="IPR030400">
    <property type="entry name" value="Sedolisin_dom"/>
</dbReference>
<dbReference type="Pfam" id="PF16640">
    <property type="entry name" value="Big_3_5"/>
    <property type="match status" value="3"/>
</dbReference>
<evidence type="ECO:0000256" key="1">
    <source>
        <dbReference type="ARBA" id="ARBA00001913"/>
    </source>
</evidence>
<evidence type="ECO:0000256" key="2">
    <source>
        <dbReference type="ARBA" id="ARBA00022670"/>
    </source>
</evidence>
<evidence type="ECO:0000313" key="11">
    <source>
        <dbReference type="Proteomes" id="UP000002207"/>
    </source>
</evidence>
<dbReference type="Gene3D" id="2.60.40.10">
    <property type="entry name" value="Immunoglobulins"/>
    <property type="match status" value="3"/>
</dbReference>
<dbReference type="InterPro" id="IPR036852">
    <property type="entry name" value="Peptidase_S8/S53_dom_sf"/>
</dbReference>
<dbReference type="InterPro" id="IPR023828">
    <property type="entry name" value="Peptidase_S8_Ser-AS"/>
</dbReference>
<dbReference type="CDD" id="cd04056">
    <property type="entry name" value="Peptidases_S53"/>
    <property type="match status" value="1"/>
</dbReference>
<keyword evidence="8" id="KW-0812">Transmembrane</keyword>
<dbReference type="GO" id="GO:0008240">
    <property type="term" value="F:tripeptidyl-peptidase activity"/>
    <property type="evidence" value="ECO:0007669"/>
    <property type="project" value="TreeGrafter"/>
</dbReference>
<dbReference type="AlphaFoldDB" id="C1F5C7"/>
<dbReference type="InterPro" id="IPR013783">
    <property type="entry name" value="Ig-like_fold"/>
</dbReference>
<dbReference type="CDD" id="cd11377">
    <property type="entry name" value="Pro-peptidase_S53"/>
    <property type="match status" value="1"/>
</dbReference>
<dbReference type="InterPro" id="IPR015366">
    <property type="entry name" value="S53_propep"/>
</dbReference>
<dbReference type="SUPFAM" id="SSF52743">
    <property type="entry name" value="Subtilisin-like"/>
    <property type="match status" value="1"/>
</dbReference>
<dbReference type="HOGENOM" id="CLU_004005_0_0_0"/>
<dbReference type="PROSITE" id="PS00138">
    <property type="entry name" value="SUBTILASE_SER"/>
    <property type="match status" value="1"/>
</dbReference>
<evidence type="ECO:0000256" key="3">
    <source>
        <dbReference type="ARBA" id="ARBA00022723"/>
    </source>
</evidence>
<sequence>MVFVFAAMFLHSALTLMFSIRSRVVARLTRLGRMVFGARARRGAVAAAAALLLPAAAGYAQAVATNKAAALPPARTLTNSLVPAVGLSSDLGQMTSSAVLRHVEMYFAPTAAQKAALATLLEEQHDPSSPLYHHWLTPAEFRTRFGASAAEVATAEAWLRSQGFAIEQADAESVRFSGTVTQVDAAFETEIHNYALGSRKYFANATPVTLPASLTGLVRAIGHLNSLRPVPLHRSSAMVQMSPNFTDTSGNHYTVPEDLKTIYDIHPIYNAGYTGAGQTIAVVGQSLVDPDDIALFDSNFGGNHSLIMTLVPFTGDPAVTSADDEGESDLDIEYSGSIAPDATVNFLFVGNDSNSSAFDAMQYAIQYDIAPIISISYGACEPLYGQSEADTYGFFMDEAAAQGQTLIAASGDSGATACDRGNSIAASGLAIQFPSDSPDVTGVGGTEFNEGTNTSYWNSSNDGTGGSVTSYIPEMVWNDDAVAPELSASGGGASTVFSKPAWQAGTGVPSDGARDVPDIALDSSGEHDPYFYCGPPDSKGNNCANGYVYEAGGTSFAAPIFAGITALINQSTGSAGEGNINPSLYQFASSAPSAFHDITVGNNDSPCATGTTDCTGSTTEIGYSATTGYDQATGLGSIDALLLAQAFPNYGSATPLGGSSITMTTSPSAPDAGSTLTFTATVASASSPSAVSGNVQFLIDGVPTGGPVALSNDVATATSTPLTAGNHLVVAQYAGNSTLGGSATTAVLNVAALPPSSTVITISPAMPTAGTPITVTTMISSAAAGTPTGTVDLTVDGNDTNNPVTLANGAATVTLPAMTPGAHTVSAQYSGDTGYAASTGQVSFDVVSLSTSAAAVSVTPASPTTTDSVTATAAVTAGATGSVQFLLDGTAAGSPVTLANGTAQYALGKLAAGSHTVTAQYSGDSSFAAASGDQTFIVSSTASAFTLTAGNVTMGTNDSASSTVTVTSTSDYAGTVQLAVSGSGPSNACYLVNGNPTVSPQGTATTQITFYTGGSCTTVPNAISLGATSIAAAQGSSGLEGTAGVALASAWGAGFLLFGLRRRRRVLARLLVLLAVVSVFGLLNGCGGSGVKPTPPAAAATGTYTLTVTGADSASRSNTASTTMKLTIQ</sequence>
<dbReference type="Pfam" id="PF09286">
    <property type="entry name" value="Pro-kuma_activ"/>
    <property type="match status" value="1"/>
</dbReference>
<dbReference type="GO" id="GO:0006508">
    <property type="term" value="P:proteolysis"/>
    <property type="evidence" value="ECO:0007669"/>
    <property type="project" value="UniProtKB-KW"/>
</dbReference>
<feature type="transmembrane region" description="Helical" evidence="8">
    <location>
        <begin position="1066"/>
        <end position="1083"/>
    </location>
</feature>
<dbReference type="RefSeq" id="WP_015896444.1">
    <property type="nucleotide sequence ID" value="NC_012483.1"/>
</dbReference>
<feature type="transmembrane region" description="Helical" evidence="8">
    <location>
        <begin position="1041"/>
        <end position="1059"/>
    </location>
</feature>
<gene>
    <name evidence="10" type="ordered locus">ACP_1300</name>
</gene>
<dbReference type="STRING" id="240015.ACP_1300"/>
<evidence type="ECO:0000256" key="6">
    <source>
        <dbReference type="ARBA" id="ARBA00022837"/>
    </source>
</evidence>
<dbReference type="eggNOG" id="COG4934">
    <property type="taxonomic scope" value="Bacteria"/>
</dbReference>
<dbReference type="InterPro" id="IPR050819">
    <property type="entry name" value="Tripeptidyl-peptidase_I"/>
</dbReference>
<keyword evidence="8" id="KW-1133">Transmembrane helix</keyword>
<reference evidence="10 11" key="1">
    <citation type="journal article" date="2009" name="Appl. Environ. Microbiol.">
        <title>Three genomes from the phylum Acidobacteria provide insight into the lifestyles of these microorganisms in soils.</title>
        <authorList>
            <person name="Ward N.L."/>
            <person name="Challacombe J.F."/>
            <person name="Janssen P.H."/>
            <person name="Henrissat B."/>
            <person name="Coutinho P.M."/>
            <person name="Wu M."/>
            <person name="Xie G."/>
            <person name="Haft D.H."/>
            <person name="Sait M."/>
            <person name="Badger J."/>
            <person name="Barabote R.D."/>
            <person name="Bradley B."/>
            <person name="Brettin T.S."/>
            <person name="Brinkac L.M."/>
            <person name="Bruce D."/>
            <person name="Creasy T."/>
            <person name="Daugherty S.C."/>
            <person name="Davidsen T.M."/>
            <person name="DeBoy R.T."/>
            <person name="Detter J.C."/>
            <person name="Dodson R.J."/>
            <person name="Durkin A.S."/>
            <person name="Ganapathy A."/>
            <person name="Gwinn-Giglio M."/>
            <person name="Han C.S."/>
            <person name="Khouri H."/>
            <person name="Kiss H."/>
            <person name="Kothari S.P."/>
            <person name="Madupu R."/>
            <person name="Nelson K.E."/>
            <person name="Nelson W.C."/>
            <person name="Paulsen I."/>
            <person name="Penn K."/>
            <person name="Ren Q."/>
            <person name="Rosovitz M.J."/>
            <person name="Selengut J.D."/>
            <person name="Shrivastava S."/>
            <person name="Sullivan S.A."/>
            <person name="Tapia R."/>
            <person name="Thompson L.S."/>
            <person name="Watkins K.L."/>
            <person name="Yang Q."/>
            <person name="Yu C."/>
            <person name="Zafar N."/>
            <person name="Zhou L."/>
            <person name="Kuske C.R."/>
        </authorList>
    </citation>
    <scope>NUCLEOTIDE SEQUENCE [LARGE SCALE GENOMIC DNA]</scope>
    <source>
        <strain evidence="11">ATCC 51196 / DSM 11244 / BCRC 80197 / JCM 7670 / NBRC 15755 / NCIMB 13165 / 161</strain>
    </source>
</reference>
<evidence type="ECO:0000313" key="10">
    <source>
        <dbReference type="EMBL" id="ACO31328.1"/>
    </source>
</evidence>
<proteinExistence type="predicted"/>
<feature type="domain" description="Peptidase S53" evidence="9">
    <location>
        <begin position="253"/>
        <end position="650"/>
    </location>
</feature>
<dbReference type="SMART" id="SM00944">
    <property type="entry name" value="Pro-kuma_activ"/>
    <property type="match status" value="1"/>
</dbReference>
<comment type="cofactor">
    <cofactor evidence="1">
        <name>Ca(2+)</name>
        <dbReference type="ChEBI" id="CHEBI:29108"/>
    </cofactor>
</comment>
<dbReference type="InParanoid" id="C1F5C7"/>
<dbReference type="Proteomes" id="UP000002207">
    <property type="component" value="Chromosome"/>
</dbReference>
<evidence type="ECO:0000256" key="4">
    <source>
        <dbReference type="ARBA" id="ARBA00022801"/>
    </source>
</evidence>
<name>C1F5C7_ACIC5</name>
<keyword evidence="5" id="KW-0720">Serine protease</keyword>
<keyword evidence="3" id="KW-0479">Metal-binding</keyword>
<dbReference type="PANTHER" id="PTHR14218">
    <property type="entry name" value="PROTEASE S8 TRIPEPTIDYL PEPTIDASE I CLN2"/>
    <property type="match status" value="1"/>
</dbReference>